<dbReference type="InterPro" id="IPR023404">
    <property type="entry name" value="rSAM_horseshoe"/>
</dbReference>
<evidence type="ECO:0000256" key="4">
    <source>
        <dbReference type="ARBA" id="ARBA00023004"/>
    </source>
</evidence>
<dbReference type="Gene3D" id="3.80.30.20">
    <property type="entry name" value="tm_1862 like domain"/>
    <property type="match status" value="1"/>
</dbReference>
<dbReference type="NCBIfam" id="NF040542">
    <property type="entry name" value="rSAM_RCCLKC"/>
    <property type="match status" value="1"/>
</dbReference>
<comment type="cofactor">
    <cofactor evidence="1">
        <name>[4Fe-4S] cluster</name>
        <dbReference type="ChEBI" id="CHEBI:49883"/>
    </cofactor>
</comment>
<dbReference type="Proteomes" id="UP001582793">
    <property type="component" value="Unassembled WGS sequence"/>
</dbReference>
<name>A0ABV5CR86_9ACTN</name>
<dbReference type="SFLD" id="SFLDS00029">
    <property type="entry name" value="Radical_SAM"/>
    <property type="match status" value="1"/>
</dbReference>
<comment type="caution">
    <text evidence="7">The sequence shown here is derived from an EMBL/GenBank/DDBJ whole genome shotgun (WGS) entry which is preliminary data.</text>
</comment>
<dbReference type="SUPFAM" id="SSF102114">
    <property type="entry name" value="Radical SAM enzymes"/>
    <property type="match status" value="1"/>
</dbReference>
<dbReference type="InterPro" id="IPR058240">
    <property type="entry name" value="rSAM_sf"/>
</dbReference>
<keyword evidence="5" id="KW-0411">Iron-sulfur</keyword>
<dbReference type="CDD" id="cd01335">
    <property type="entry name" value="Radical_SAM"/>
    <property type="match status" value="1"/>
</dbReference>
<proteinExistence type="predicted"/>
<keyword evidence="8" id="KW-1185">Reference proteome</keyword>
<dbReference type="InterPro" id="IPR006638">
    <property type="entry name" value="Elp3/MiaA/NifB-like_rSAM"/>
</dbReference>
<evidence type="ECO:0000256" key="1">
    <source>
        <dbReference type="ARBA" id="ARBA00001966"/>
    </source>
</evidence>
<feature type="domain" description="Radical SAM core" evidence="6">
    <location>
        <begin position="161"/>
        <end position="392"/>
    </location>
</feature>
<keyword evidence="2" id="KW-0949">S-adenosyl-L-methionine</keyword>
<dbReference type="EMBL" id="JBCGDC010000035">
    <property type="protein sequence ID" value="MFB6394331.1"/>
    <property type="molecule type" value="Genomic_DNA"/>
</dbReference>
<dbReference type="InterPro" id="IPR051198">
    <property type="entry name" value="BchE-like"/>
</dbReference>
<dbReference type="RefSeq" id="WP_375734514.1">
    <property type="nucleotide sequence ID" value="NZ_JBCGDC010000035.1"/>
</dbReference>
<dbReference type="InterPro" id="IPR007197">
    <property type="entry name" value="rSAM"/>
</dbReference>
<organism evidence="7 8">
    <name type="scientific">Polymorphospora lycopeni</name>
    <dbReference type="NCBI Taxonomy" id="3140240"/>
    <lineage>
        <taxon>Bacteria</taxon>
        <taxon>Bacillati</taxon>
        <taxon>Actinomycetota</taxon>
        <taxon>Actinomycetes</taxon>
        <taxon>Micromonosporales</taxon>
        <taxon>Micromonosporaceae</taxon>
        <taxon>Polymorphospora</taxon>
    </lineage>
</organism>
<evidence type="ECO:0000313" key="8">
    <source>
        <dbReference type="Proteomes" id="UP001582793"/>
    </source>
</evidence>
<keyword evidence="3" id="KW-0479">Metal-binding</keyword>
<evidence type="ECO:0000259" key="6">
    <source>
        <dbReference type="PROSITE" id="PS51918"/>
    </source>
</evidence>
<dbReference type="PANTHER" id="PTHR43409:SF7">
    <property type="entry name" value="BLL1977 PROTEIN"/>
    <property type="match status" value="1"/>
</dbReference>
<keyword evidence="4" id="KW-0408">Iron</keyword>
<evidence type="ECO:0000256" key="5">
    <source>
        <dbReference type="ARBA" id="ARBA00023014"/>
    </source>
</evidence>
<dbReference type="PROSITE" id="PS51918">
    <property type="entry name" value="RADICAL_SAM"/>
    <property type="match status" value="1"/>
</dbReference>
<accession>A0ABV5CR86</accession>
<dbReference type="SFLD" id="SFLDG01082">
    <property type="entry name" value="B12-binding_domain_containing"/>
    <property type="match status" value="1"/>
</dbReference>
<gene>
    <name evidence="7" type="ORF">AAFH96_14610</name>
</gene>
<evidence type="ECO:0000256" key="2">
    <source>
        <dbReference type="ARBA" id="ARBA00022691"/>
    </source>
</evidence>
<dbReference type="PANTHER" id="PTHR43409">
    <property type="entry name" value="ANAEROBIC MAGNESIUM-PROTOPORPHYRIN IX MONOMETHYL ESTER CYCLASE-RELATED"/>
    <property type="match status" value="1"/>
</dbReference>
<dbReference type="SMART" id="SM00729">
    <property type="entry name" value="Elp3"/>
    <property type="match status" value="1"/>
</dbReference>
<sequence length="409" mass="45522">MSSFEAELQPLASACVAAALQDQGAAVTAWDAHAFPDRLPDAEVDLVLLSVQQFEGLHRAVDLAPRLRTAHPGAPIVAFGQYAQMNSTEFLARVDAVAFDEPERIAQELCQAAVGQLPLPQVPALRTASRMTARPPRRRITATAPARHLFPSLVHYPAHHTGLGLMGNIEVSRGCHHKCTYCSVYGAYDGGVAPYQLETVLADARQLADDGVRHFFFIDAEFFNSRTLGVEVVRQIAAEFPGSTFEFTTRVDHILDYPKLLEELVSLGLRRVTSALEFPSDRILRIFDKGIDVAHMRAAIAEAERIGFELNPTFIPFTPWVRYEELLTFEDFLVETGLARVVEPTALQTRLLLFKGSPLLQSPWLADVDLVDQGFHLDWTHPDRRVEALWQQRRNEAEDAGAVRCCVKC</sequence>
<evidence type="ECO:0000313" key="7">
    <source>
        <dbReference type="EMBL" id="MFB6394331.1"/>
    </source>
</evidence>
<evidence type="ECO:0000256" key="3">
    <source>
        <dbReference type="ARBA" id="ARBA00022723"/>
    </source>
</evidence>
<reference evidence="7 8" key="1">
    <citation type="submission" date="2024-04" db="EMBL/GenBank/DDBJ databases">
        <title>Polymorphospora sp. isolated from Baiyangdian Lake in Xiong'an New Area.</title>
        <authorList>
            <person name="Zhang X."/>
            <person name="Liu J."/>
        </authorList>
    </citation>
    <scope>NUCLEOTIDE SEQUENCE [LARGE SCALE GENOMIC DNA]</scope>
    <source>
        <strain evidence="7 8">2-325</strain>
    </source>
</reference>
<protein>
    <submittedName>
        <fullName evidence="7">RCCLKC-tail radical SAM protein</fullName>
    </submittedName>
</protein>
<dbReference type="Pfam" id="PF04055">
    <property type="entry name" value="Radical_SAM"/>
    <property type="match status" value="1"/>
</dbReference>